<protein>
    <submittedName>
        <fullName evidence="1">Head-tail adaptor</fullName>
    </submittedName>
</protein>
<proteinExistence type="predicted"/>
<dbReference type="InterPro" id="IPR038666">
    <property type="entry name" value="SSP1_head-tail_sf"/>
</dbReference>
<accession>A0A840X3X1</accession>
<dbReference type="Gene3D" id="2.40.10.270">
    <property type="entry name" value="Bacteriophage SPP1 head-tail adaptor protein"/>
    <property type="match status" value="1"/>
</dbReference>
<evidence type="ECO:0000313" key="2">
    <source>
        <dbReference type="Proteomes" id="UP000553766"/>
    </source>
</evidence>
<dbReference type="RefSeq" id="WP_184012233.1">
    <property type="nucleotide sequence ID" value="NZ_JACIJS010000007.1"/>
</dbReference>
<organism evidence="1 2">
    <name type="scientific">Rubricella aquisinus</name>
    <dbReference type="NCBI Taxonomy" id="2028108"/>
    <lineage>
        <taxon>Bacteria</taxon>
        <taxon>Pseudomonadati</taxon>
        <taxon>Pseudomonadota</taxon>
        <taxon>Alphaproteobacteria</taxon>
        <taxon>Rhodobacterales</taxon>
        <taxon>Paracoccaceae</taxon>
        <taxon>Rubricella</taxon>
    </lineage>
</organism>
<dbReference type="Pfam" id="PF05521">
    <property type="entry name" value="Phage_HCP"/>
    <property type="match status" value="1"/>
</dbReference>
<comment type="caution">
    <text evidence="1">The sequence shown here is derived from an EMBL/GenBank/DDBJ whole genome shotgun (WGS) entry which is preliminary data.</text>
</comment>
<dbReference type="InterPro" id="IPR008767">
    <property type="entry name" value="Phage_SPP1_head-tail_adaptor"/>
</dbReference>
<dbReference type="AlphaFoldDB" id="A0A840X3X1"/>
<sequence>MSRRQIPKLNRPMVLEALDESTDAGGGLSGGWTALGTLWVAVETARGRTQTQAGRDIPVQAVRLITRGAPIGSPRRPEPGQRLRDGLRNYAVLAVTEWDAAGWYLEITAQEGRP</sequence>
<dbReference type="EMBL" id="JACIJS010000007">
    <property type="protein sequence ID" value="MBB5516535.1"/>
    <property type="molecule type" value="Genomic_DNA"/>
</dbReference>
<evidence type="ECO:0000313" key="1">
    <source>
        <dbReference type="EMBL" id="MBB5516535.1"/>
    </source>
</evidence>
<name>A0A840X3X1_9RHOB</name>
<dbReference type="Proteomes" id="UP000553766">
    <property type="component" value="Unassembled WGS sequence"/>
</dbReference>
<keyword evidence="2" id="KW-1185">Reference proteome</keyword>
<reference evidence="1 2" key="1">
    <citation type="submission" date="2020-08" db="EMBL/GenBank/DDBJ databases">
        <title>Genomic Encyclopedia of Type Strains, Phase IV (KMG-IV): sequencing the most valuable type-strain genomes for metagenomic binning, comparative biology and taxonomic classification.</title>
        <authorList>
            <person name="Goeker M."/>
        </authorList>
    </citation>
    <scope>NUCLEOTIDE SEQUENCE [LARGE SCALE GENOMIC DNA]</scope>
    <source>
        <strain evidence="1 2">DSM 103377</strain>
    </source>
</reference>
<gene>
    <name evidence="1" type="ORF">FHS89_002566</name>
</gene>